<protein>
    <submittedName>
        <fullName evidence="8">Two-component response regulator</fullName>
    </submittedName>
</protein>
<gene>
    <name evidence="8" type="ORF">MYP_1932</name>
</gene>
<feature type="modified residue" description="4-aspartylphosphate" evidence="5">
    <location>
        <position position="57"/>
    </location>
</feature>
<dbReference type="STRING" id="153721.MYP_1932"/>
<evidence type="ECO:0000256" key="5">
    <source>
        <dbReference type="PROSITE-ProRule" id="PRU00169"/>
    </source>
</evidence>
<dbReference type="AlphaFoldDB" id="A0A098LE31"/>
<dbReference type="InterPro" id="IPR039420">
    <property type="entry name" value="WalR-like"/>
</dbReference>
<dbReference type="Gene3D" id="3.40.50.2300">
    <property type="match status" value="1"/>
</dbReference>
<evidence type="ECO:0000259" key="7">
    <source>
        <dbReference type="PROSITE" id="PS50110"/>
    </source>
</evidence>
<evidence type="ECO:0000313" key="8">
    <source>
        <dbReference type="EMBL" id="GAL84704.1"/>
    </source>
</evidence>
<dbReference type="eggNOG" id="COG2197">
    <property type="taxonomic scope" value="Bacteria"/>
</dbReference>
<dbReference type="SUPFAM" id="SSF52172">
    <property type="entry name" value="CheY-like"/>
    <property type="match status" value="1"/>
</dbReference>
<feature type="domain" description="HTH luxR-type" evidence="6">
    <location>
        <begin position="155"/>
        <end position="220"/>
    </location>
</feature>
<dbReference type="OrthoDB" id="9797341at2"/>
<dbReference type="PANTHER" id="PTHR43214">
    <property type="entry name" value="TWO-COMPONENT RESPONSE REGULATOR"/>
    <property type="match status" value="1"/>
</dbReference>
<organism evidence="8 9">
    <name type="scientific">Sporocytophaga myxococcoides</name>
    <dbReference type="NCBI Taxonomy" id="153721"/>
    <lineage>
        <taxon>Bacteria</taxon>
        <taxon>Pseudomonadati</taxon>
        <taxon>Bacteroidota</taxon>
        <taxon>Cytophagia</taxon>
        <taxon>Cytophagales</taxon>
        <taxon>Cytophagaceae</taxon>
        <taxon>Sporocytophaga</taxon>
    </lineage>
</organism>
<evidence type="ECO:0000256" key="1">
    <source>
        <dbReference type="ARBA" id="ARBA00022553"/>
    </source>
</evidence>
<dbReference type="SMART" id="SM00421">
    <property type="entry name" value="HTH_LUXR"/>
    <property type="match status" value="1"/>
</dbReference>
<dbReference type="InterPro" id="IPR058245">
    <property type="entry name" value="NreC/VraR/RcsB-like_REC"/>
</dbReference>
<dbReference type="InterPro" id="IPR011006">
    <property type="entry name" value="CheY-like_superfamily"/>
</dbReference>
<dbReference type="Pfam" id="PF00196">
    <property type="entry name" value="GerE"/>
    <property type="match status" value="1"/>
</dbReference>
<reference evidence="8 9" key="1">
    <citation type="submission" date="2014-09" db="EMBL/GenBank/DDBJ databases">
        <title>Sporocytophaga myxococcoides PG-01 genome sequencing.</title>
        <authorList>
            <person name="Liu L."/>
            <person name="Gao P.J."/>
            <person name="Chen G.J."/>
            <person name="Wang L.S."/>
        </authorList>
    </citation>
    <scope>NUCLEOTIDE SEQUENCE [LARGE SCALE GENOMIC DNA]</scope>
    <source>
        <strain evidence="8 9">PG-01</strain>
    </source>
</reference>
<feature type="domain" description="Response regulatory" evidence="7">
    <location>
        <begin position="6"/>
        <end position="122"/>
    </location>
</feature>
<dbReference type="PRINTS" id="PR00038">
    <property type="entry name" value="HTHLUXR"/>
</dbReference>
<dbReference type="PROSITE" id="PS50110">
    <property type="entry name" value="RESPONSE_REGULATORY"/>
    <property type="match status" value="1"/>
</dbReference>
<dbReference type="EMBL" id="BBLT01000003">
    <property type="protein sequence ID" value="GAL84704.1"/>
    <property type="molecule type" value="Genomic_DNA"/>
</dbReference>
<dbReference type="RefSeq" id="WP_045461984.1">
    <property type="nucleotide sequence ID" value="NZ_BBLT01000003.1"/>
</dbReference>
<evidence type="ECO:0000256" key="2">
    <source>
        <dbReference type="ARBA" id="ARBA00023015"/>
    </source>
</evidence>
<dbReference type="SUPFAM" id="SSF46894">
    <property type="entry name" value="C-terminal effector domain of the bipartite response regulators"/>
    <property type="match status" value="1"/>
</dbReference>
<name>A0A098LE31_9BACT</name>
<dbReference type="PROSITE" id="PS50043">
    <property type="entry name" value="HTH_LUXR_2"/>
    <property type="match status" value="1"/>
</dbReference>
<dbReference type="PROSITE" id="PS00622">
    <property type="entry name" value="HTH_LUXR_1"/>
    <property type="match status" value="1"/>
</dbReference>
<dbReference type="Pfam" id="PF00072">
    <property type="entry name" value="Response_reg"/>
    <property type="match status" value="1"/>
</dbReference>
<accession>A0A098LE31</accession>
<keyword evidence="2" id="KW-0805">Transcription regulation</keyword>
<evidence type="ECO:0000256" key="3">
    <source>
        <dbReference type="ARBA" id="ARBA00023125"/>
    </source>
</evidence>
<keyword evidence="9" id="KW-1185">Reference proteome</keyword>
<comment type="caution">
    <text evidence="8">The sequence shown here is derived from an EMBL/GenBank/DDBJ whole genome shotgun (WGS) entry which is preliminary data.</text>
</comment>
<dbReference type="Proteomes" id="UP000030185">
    <property type="component" value="Unassembled WGS sequence"/>
</dbReference>
<proteinExistence type="predicted"/>
<evidence type="ECO:0000259" key="6">
    <source>
        <dbReference type="PROSITE" id="PS50043"/>
    </source>
</evidence>
<keyword evidence="1 5" id="KW-0597">Phosphoprotein</keyword>
<dbReference type="GO" id="GO:0000160">
    <property type="term" value="P:phosphorelay signal transduction system"/>
    <property type="evidence" value="ECO:0007669"/>
    <property type="project" value="InterPro"/>
</dbReference>
<evidence type="ECO:0000256" key="4">
    <source>
        <dbReference type="ARBA" id="ARBA00023163"/>
    </source>
</evidence>
<sequence>MGKKIKVFLVDDHEIFRDGVKQLITNESDMEVAGTASDGEEAMRAIQEVKPDVVIMDIRMPGLNGLETSQNIIKSGSNVHIIFFSLYDREDYVISALEMGAHGYILKDTSNKIFLNGIRAVANGQFFFTSEVSDVLVKKYRELKQEKGIPDIVHQSFSLPSLSKRELEILNMIRIGKTNKEIAEAFGLSVRTIETHRLNMLRKFKTSNLDEVLKVTEKYNEEE</sequence>
<dbReference type="SMART" id="SM00448">
    <property type="entry name" value="REC"/>
    <property type="match status" value="1"/>
</dbReference>
<keyword evidence="4" id="KW-0804">Transcription</keyword>
<dbReference type="GO" id="GO:0006355">
    <property type="term" value="P:regulation of DNA-templated transcription"/>
    <property type="evidence" value="ECO:0007669"/>
    <property type="project" value="InterPro"/>
</dbReference>
<evidence type="ECO:0000313" key="9">
    <source>
        <dbReference type="Proteomes" id="UP000030185"/>
    </source>
</evidence>
<dbReference type="InterPro" id="IPR001789">
    <property type="entry name" value="Sig_transdc_resp-reg_receiver"/>
</dbReference>
<keyword evidence="3" id="KW-0238">DNA-binding</keyword>
<dbReference type="CDD" id="cd06170">
    <property type="entry name" value="LuxR_C_like"/>
    <property type="match status" value="1"/>
</dbReference>
<dbReference type="InterPro" id="IPR000792">
    <property type="entry name" value="Tscrpt_reg_LuxR_C"/>
</dbReference>
<dbReference type="GO" id="GO:0003677">
    <property type="term" value="F:DNA binding"/>
    <property type="evidence" value="ECO:0007669"/>
    <property type="project" value="UniProtKB-KW"/>
</dbReference>
<dbReference type="InterPro" id="IPR016032">
    <property type="entry name" value="Sig_transdc_resp-reg_C-effctor"/>
</dbReference>
<dbReference type="PANTHER" id="PTHR43214:SF41">
    <property type="entry name" value="NITRATE_NITRITE RESPONSE REGULATOR PROTEIN NARP"/>
    <property type="match status" value="1"/>
</dbReference>
<dbReference type="CDD" id="cd17535">
    <property type="entry name" value="REC_NarL-like"/>
    <property type="match status" value="1"/>
</dbReference>